<dbReference type="RefSeq" id="WP_170857233.1">
    <property type="nucleotide sequence ID" value="NZ_FQWF01000011.1"/>
</dbReference>
<name>A0A1M5NL40_9FLAO</name>
<dbReference type="EMBL" id="FQWF01000011">
    <property type="protein sequence ID" value="SHG89633.1"/>
    <property type="molecule type" value="Genomic_DNA"/>
</dbReference>
<dbReference type="Proteomes" id="UP000184020">
    <property type="component" value="Unassembled WGS sequence"/>
</dbReference>
<reference evidence="2" key="1">
    <citation type="submission" date="2016-11" db="EMBL/GenBank/DDBJ databases">
        <authorList>
            <person name="Varghese N."/>
            <person name="Submissions S."/>
        </authorList>
    </citation>
    <scope>NUCLEOTIDE SEQUENCE [LARGE SCALE GENOMIC DNA]</scope>
    <source>
        <strain evidence="2">DSM 17659</strain>
    </source>
</reference>
<accession>A0A1M5NL40</accession>
<keyword evidence="2" id="KW-1185">Reference proteome</keyword>
<sequence>MKLKEKISLEKVFEKEYKDKLVEPKNNKEAVITHFLHNSKNVVSLRKNFSNDFKYFEN</sequence>
<gene>
    <name evidence="1" type="ORF">SAMN05444372_111100</name>
</gene>
<dbReference type="STRING" id="229205.SAMN05444372_111100"/>
<organism evidence="1 2">
    <name type="scientific">Flavobacterium micromati</name>
    <dbReference type="NCBI Taxonomy" id="229205"/>
    <lineage>
        <taxon>Bacteria</taxon>
        <taxon>Pseudomonadati</taxon>
        <taxon>Bacteroidota</taxon>
        <taxon>Flavobacteriia</taxon>
        <taxon>Flavobacteriales</taxon>
        <taxon>Flavobacteriaceae</taxon>
        <taxon>Flavobacterium</taxon>
    </lineage>
</organism>
<dbReference type="AlphaFoldDB" id="A0A1M5NL40"/>
<proteinExistence type="predicted"/>
<protein>
    <submittedName>
        <fullName evidence="1">Uncharacterized protein</fullName>
    </submittedName>
</protein>
<evidence type="ECO:0000313" key="1">
    <source>
        <dbReference type="EMBL" id="SHG89633.1"/>
    </source>
</evidence>
<evidence type="ECO:0000313" key="2">
    <source>
        <dbReference type="Proteomes" id="UP000184020"/>
    </source>
</evidence>